<feature type="transmembrane region" description="Helical" evidence="6">
    <location>
        <begin position="89"/>
        <end position="113"/>
    </location>
</feature>
<evidence type="ECO:0000313" key="9">
    <source>
        <dbReference type="Proteomes" id="UP000319663"/>
    </source>
</evidence>
<keyword evidence="4 6" id="KW-0472">Membrane</keyword>
<evidence type="ECO:0000256" key="4">
    <source>
        <dbReference type="ARBA" id="ARBA00023136"/>
    </source>
</evidence>
<dbReference type="Proteomes" id="UP000319663">
    <property type="component" value="Unassembled WGS sequence"/>
</dbReference>
<feature type="transmembrane region" description="Helical" evidence="6">
    <location>
        <begin position="201"/>
        <end position="221"/>
    </location>
</feature>
<comment type="subcellular location">
    <subcellularLocation>
        <location evidence="1">Membrane</location>
        <topology evidence="1">Multi-pass membrane protein</topology>
    </subcellularLocation>
</comment>
<protein>
    <recommendedName>
        <fullName evidence="7">Rhodopsin domain-containing protein</fullName>
    </recommendedName>
</protein>
<evidence type="ECO:0000256" key="2">
    <source>
        <dbReference type="ARBA" id="ARBA00022692"/>
    </source>
</evidence>
<name>A0A507R0X4_MONPU</name>
<accession>A0A507R0X4</accession>
<dbReference type="InterPro" id="IPR052337">
    <property type="entry name" value="SAT4-like"/>
</dbReference>
<dbReference type="PANTHER" id="PTHR33048:SF93">
    <property type="entry name" value="INTEGRAL MEMBRANE PROTEIN"/>
    <property type="match status" value="1"/>
</dbReference>
<evidence type="ECO:0000256" key="6">
    <source>
        <dbReference type="SAM" id="Phobius"/>
    </source>
</evidence>
<dbReference type="Pfam" id="PF20684">
    <property type="entry name" value="Fung_rhodopsin"/>
    <property type="match status" value="1"/>
</dbReference>
<organism evidence="8 9">
    <name type="scientific">Monascus purpureus</name>
    <name type="common">Red mold</name>
    <name type="synonym">Monascus anka</name>
    <dbReference type="NCBI Taxonomy" id="5098"/>
    <lineage>
        <taxon>Eukaryota</taxon>
        <taxon>Fungi</taxon>
        <taxon>Dikarya</taxon>
        <taxon>Ascomycota</taxon>
        <taxon>Pezizomycotina</taxon>
        <taxon>Eurotiomycetes</taxon>
        <taxon>Eurotiomycetidae</taxon>
        <taxon>Eurotiales</taxon>
        <taxon>Aspergillaceae</taxon>
        <taxon>Monascus</taxon>
    </lineage>
</organism>
<dbReference type="GO" id="GO:0016020">
    <property type="term" value="C:membrane"/>
    <property type="evidence" value="ECO:0007669"/>
    <property type="project" value="UniProtKB-SubCell"/>
</dbReference>
<keyword evidence="2 6" id="KW-0812">Transmembrane</keyword>
<keyword evidence="9" id="KW-1185">Reference proteome</keyword>
<evidence type="ECO:0000313" key="8">
    <source>
        <dbReference type="EMBL" id="TQB76076.1"/>
    </source>
</evidence>
<feature type="transmembrane region" description="Helical" evidence="6">
    <location>
        <begin position="125"/>
        <end position="144"/>
    </location>
</feature>
<comment type="similarity">
    <text evidence="5">Belongs to the SAT4 family.</text>
</comment>
<proteinExistence type="inferred from homology"/>
<evidence type="ECO:0000256" key="1">
    <source>
        <dbReference type="ARBA" id="ARBA00004141"/>
    </source>
</evidence>
<feature type="transmembrane region" description="Helical" evidence="6">
    <location>
        <begin position="151"/>
        <end position="173"/>
    </location>
</feature>
<evidence type="ECO:0000259" key="7">
    <source>
        <dbReference type="Pfam" id="PF20684"/>
    </source>
</evidence>
<evidence type="ECO:0000256" key="3">
    <source>
        <dbReference type="ARBA" id="ARBA00022989"/>
    </source>
</evidence>
<dbReference type="EMBL" id="VIFY01000012">
    <property type="protein sequence ID" value="TQB76076.1"/>
    <property type="molecule type" value="Genomic_DNA"/>
</dbReference>
<dbReference type="AlphaFoldDB" id="A0A507R0X4"/>
<dbReference type="PANTHER" id="PTHR33048">
    <property type="entry name" value="PTH11-LIKE INTEGRAL MEMBRANE PROTEIN (AFU_ORTHOLOGUE AFUA_5G11245)"/>
    <property type="match status" value="1"/>
</dbReference>
<dbReference type="InterPro" id="IPR049326">
    <property type="entry name" value="Rhodopsin_dom_fungi"/>
</dbReference>
<feature type="transmembrane region" description="Helical" evidence="6">
    <location>
        <begin position="233"/>
        <end position="257"/>
    </location>
</feature>
<feature type="transmembrane region" description="Helical" evidence="6">
    <location>
        <begin position="58"/>
        <end position="77"/>
    </location>
</feature>
<feature type="domain" description="Rhodopsin" evidence="7">
    <location>
        <begin position="73"/>
        <end position="260"/>
    </location>
</feature>
<feature type="transmembrane region" description="Helical" evidence="6">
    <location>
        <begin position="30"/>
        <end position="52"/>
    </location>
</feature>
<reference evidence="8 9" key="1">
    <citation type="submission" date="2019-06" db="EMBL/GenBank/DDBJ databases">
        <title>Wine fermentation using esterase from Monascus purpureus.</title>
        <authorList>
            <person name="Geng C."/>
            <person name="Zhang Y."/>
        </authorList>
    </citation>
    <scope>NUCLEOTIDE SEQUENCE [LARGE SCALE GENOMIC DNA]</scope>
    <source>
        <strain evidence="8">HQ1</strain>
    </source>
</reference>
<sequence length="390" mass="43892">MSVQKSGLKAQRLHLLFVIPLEYIWELYRLPLLCSVSIYCDLVISLGAYGGLGPMTNAILWVEFVIFSVFVGLRLYTRKEILNAVGPDDYLTVIALAVHILYTIFVTIATTYSLGRLFAEAEYPATYFTAVKKLAVGMLLLRIVQNKTQIWFIWLCIAATVPIIVFSTVTVIVQCVPVEKSWNPTVPGSCWLDFSKVGYTVGSWFVAADFSFAILPWFVLWKLKMKRKEKITIACGLSLGVFTGVCGIIRTVALSVLSASERHRPNDNLVCYRKLRHDNVLIHPRPASLYIRVDHYNEGPGAFRKWAAAAPHIEQGSTNVGPGQSPRYRYCVQVNDEALNSVVRNAPPPEDEKQVERDGFVNKGELEPIEGCTLELPTEYWRPPRMPSLF</sequence>
<keyword evidence="3 6" id="KW-1133">Transmembrane helix</keyword>
<comment type="caution">
    <text evidence="8">The sequence shown here is derived from an EMBL/GenBank/DDBJ whole genome shotgun (WGS) entry which is preliminary data.</text>
</comment>
<gene>
    <name evidence="8" type="ORF">MPDQ_000840</name>
</gene>
<evidence type="ECO:0000256" key="5">
    <source>
        <dbReference type="ARBA" id="ARBA00038359"/>
    </source>
</evidence>